<evidence type="ECO:0000313" key="1">
    <source>
        <dbReference type="EMBL" id="MCY6369056.1"/>
    </source>
</evidence>
<proteinExistence type="predicted"/>
<dbReference type="Gene3D" id="3.30.200.20">
    <property type="entry name" value="Phosphorylase Kinase, domain 1"/>
    <property type="match status" value="1"/>
</dbReference>
<dbReference type="RefSeq" id="WP_268047382.1">
    <property type="nucleotide sequence ID" value="NZ_JAPQES010000001.1"/>
</dbReference>
<name>A0ABT4CLD0_9CLOT</name>
<dbReference type="EMBL" id="JAPQES010000001">
    <property type="protein sequence ID" value="MCY6369056.1"/>
    <property type="molecule type" value="Genomic_DNA"/>
</dbReference>
<gene>
    <name evidence="1" type="ORF">OXH55_00160</name>
</gene>
<dbReference type="Proteomes" id="UP001079657">
    <property type="component" value="Unassembled WGS sequence"/>
</dbReference>
<keyword evidence="2" id="KW-1185">Reference proteome</keyword>
<keyword evidence="1" id="KW-0418">Kinase</keyword>
<dbReference type="InterPro" id="IPR011009">
    <property type="entry name" value="Kinase-like_dom_sf"/>
</dbReference>
<sequence length="182" mass="20841">MINIGKKYLGIDIKKCKFLGEGCEGRVYLTPDGHALKIFKNKANCKAECNILKKVEGSKYFPKIIKANSRYILREYVDGNTLENYIIKNGLSKKLAINLIKLVEEFKKLNFKRLDMRGVHIFVQEDESVMVIDPRKTFTKKISGPVSMLKSLEKVGALDKFIKVLISERPDLAVKWIKAFAR</sequence>
<protein>
    <submittedName>
        <fullName evidence="1">Serine/threonine protein kinase</fullName>
    </submittedName>
</protein>
<evidence type="ECO:0000313" key="2">
    <source>
        <dbReference type="Proteomes" id="UP001079657"/>
    </source>
</evidence>
<dbReference type="SUPFAM" id="SSF56112">
    <property type="entry name" value="Protein kinase-like (PK-like)"/>
    <property type="match status" value="1"/>
</dbReference>
<comment type="caution">
    <text evidence="1">The sequence shown here is derived from an EMBL/GenBank/DDBJ whole genome shotgun (WGS) entry which is preliminary data.</text>
</comment>
<dbReference type="GO" id="GO:0004674">
    <property type="term" value="F:protein serine/threonine kinase activity"/>
    <property type="evidence" value="ECO:0007669"/>
    <property type="project" value="UniProtKB-KW"/>
</dbReference>
<keyword evidence="1" id="KW-0723">Serine/threonine-protein kinase</keyword>
<organism evidence="1 2">
    <name type="scientific">Clostridium ganghwense</name>
    <dbReference type="NCBI Taxonomy" id="312089"/>
    <lineage>
        <taxon>Bacteria</taxon>
        <taxon>Bacillati</taxon>
        <taxon>Bacillota</taxon>
        <taxon>Clostridia</taxon>
        <taxon>Eubacteriales</taxon>
        <taxon>Clostridiaceae</taxon>
        <taxon>Clostridium</taxon>
    </lineage>
</organism>
<accession>A0ABT4CLD0</accession>
<reference evidence="1" key="1">
    <citation type="submission" date="2022-12" db="EMBL/GenBank/DDBJ databases">
        <authorList>
            <person name="Wang J."/>
        </authorList>
    </citation>
    <scope>NUCLEOTIDE SEQUENCE</scope>
    <source>
        <strain evidence="1">HY-42-06</strain>
    </source>
</reference>
<keyword evidence="1" id="KW-0808">Transferase</keyword>